<protein>
    <submittedName>
        <fullName evidence="2">Uncharacterized protein</fullName>
    </submittedName>
</protein>
<gene>
    <name evidence="2" type="ORF">GPM918_LOCUS43872</name>
    <name evidence="3" type="ORF">SRO942_LOCUS45505</name>
</gene>
<dbReference type="Proteomes" id="UP000663829">
    <property type="component" value="Unassembled WGS sequence"/>
</dbReference>
<feature type="region of interest" description="Disordered" evidence="1">
    <location>
        <begin position="24"/>
        <end position="69"/>
    </location>
</feature>
<dbReference type="EMBL" id="CAJOBC010108617">
    <property type="protein sequence ID" value="CAF4515237.1"/>
    <property type="molecule type" value="Genomic_DNA"/>
</dbReference>
<comment type="caution">
    <text evidence="2">The sequence shown here is derived from an EMBL/GenBank/DDBJ whole genome shotgun (WGS) entry which is preliminary data.</text>
</comment>
<reference evidence="2" key="1">
    <citation type="submission" date="2021-02" db="EMBL/GenBank/DDBJ databases">
        <authorList>
            <person name="Nowell W R."/>
        </authorList>
    </citation>
    <scope>NUCLEOTIDE SEQUENCE</scope>
</reference>
<dbReference type="Proteomes" id="UP000681722">
    <property type="component" value="Unassembled WGS sequence"/>
</dbReference>
<evidence type="ECO:0000313" key="2">
    <source>
        <dbReference type="EMBL" id="CAF1623345.1"/>
    </source>
</evidence>
<sequence>MDTLKAAAYRAKEGFYDKIGNDHLKKARDEKRPSHDRAEHMREAADYQYKAETAGVKSDQHKSRRDSKT</sequence>
<dbReference type="AlphaFoldDB" id="A0A816CHC5"/>
<feature type="compositionally biased region" description="Basic and acidic residues" evidence="1">
    <location>
        <begin position="24"/>
        <end position="45"/>
    </location>
</feature>
<proteinExistence type="predicted"/>
<accession>A0A816CHC5</accession>
<feature type="compositionally biased region" description="Basic and acidic residues" evidence="1">
    <location>
        <begin position="58"/>
        <end position="69"/>
    </location>
</feature>
<evidence type="ECO:0000256" key="1">
    <source>
        <dbReference type="SAM" id="MobiDB-lite"/>
    </source>
</evidence>
<organism evidence="2 4">
    <name type="scientific">Didymodactylos carnosus</name>
    <dbReference type="NCBI Taxonomy" id="1234261"/>
    <lineage>
        <taxon>Eukaryota</taxon>
        <taxon>Metazoa</taxon>
        <taxon>Spiralia</taxon>
        <taxon>Gnathifera</taxon>
        <taxon>Rotifera</taxon>
        <taxon>Eurotatoria</taxon>
        <taxon>Bdelloidea</taxon>
        <taxon>Philodinida</taxon>
        <taxon>Philodinidae</taxon>
        <taxon>Didymodactylos</taxon>
    </lineage>
</organism>
<name>A0A816CHC5_9BILA</name>
<evidence type="ECO:0000313" key="4">
    <source>
        <dbReference type="Proteomes" id="UP000663829"/>
    </source>
</evidence>
<evidence type="ECO:0000313" key="3">
    <source>
        <dbReference type="EMBL" id="CAF4515237.1"/>
    </source>
</evidence>
<keyword evidence="4" id="KW-1185">Reference proteome</keyword>
<dbReference type="EMBL" id="CAJNOQ010041318">
    <property type="protein sequence ID" value="CAF1623345.1"/>
    <property type="molecule type" value="Genomic_DNA"/>
</dbReference>